<reference evidence="2 3" key="1">
    <citation type="journal article" date="2013" name="BMC Genomics">
        <title>The miniature genome of a carnivorous plant Genlisea aurea contains a low number of genes and short non-coding sequences.</title>
        <authorList>
            <person name="Leushkin E.V."/>
            <person name="Sutormin R.A."/>
            <person name="Nabieva E.R."/>
            <person name="Penin A.A."/>
            <person name="Kondrashov A.S."/>
            <person name="Logacheva M.D."/>
        </authorList>
    </citation>
    <scope>NUCLEOTIDE SEQUENCE [LARGE SCALE GENOMIC DNA]</scope>
</reference>
<protein>
    <recommendedName>
        <fullName evidence="1">RNase H type-1 domain-containing protein</fullName>
    </recommendedName>
</protein>
<dbReference type="GO" id="GO:0003676">
    <property type="term" value="F:nucleic acid binding"/>
    <property type="evidence" value="ECO:0007669"/>
    <property type="project" value="InterPro"/>
</dbReference>
<dbReference type="InterPro" id="IPR002156">
    <property type="entry name" value="RNaseH_domain"/>
</dbReference>
<dbReference type="Proteomes" id="UP000015453">
    <property type="component" value="Unassembled WGS sequence"/>
</dbReference>
<keyword evidence="3" id="KW-1185">Reference proteome</keyword>
<dbReference type="PROSITE" id="PS50879">
    <property type="entry name" value="RNASE_H_1"/>
    <property type="match status" value="1"/>
</dbReference>
<evidence type="ECO:0000259" key="1">
    <source>
        <dbReference type="PROSITE" id="PS50879"/>
    </source>
</evidence>
<dbReference type="InterPro" id="IPR012337">
    <property type="entry name" value="RNaseH-like_sf"/>
</dbReference>
<dbReference type="InterPro" id="IPR036397">
    <property type="entry name" value="RNaseH_sf"/>
</dbReference>
<evidence type="ECO:0000313" key="3">
    <source>
        <dbReference type="Proteomes" id="UP000015453"/>
    </source>
</evidence>
<name>S8CBJ6_9LAMI</name>
<feature type="domain" description="RNase H type-1" evidence="1">
    <location>
        <begin position="1"/>
        <end position="123"/>
    </location>
</feature>
<dbReference type="CDD" id="cd09279">
    <property type="entry name" value="RNase_HI_like"/>
    <property type="match status" value="1"/>
</dbReference>
<dbReference type="AlphaFoldDB" id="S8CBJ6"/>
<sequence length="270" mass="30065">MHVDGSTLSGVGAGIQFKTPYGDFINLAVKFCFSCTNNVAEYEALLAGMTFAYDLGVRHMDAYSDSQLVVEQFHERFLVKEPTLEIYLTRLHHIASKFKEFTLTHIPREVNKAADALARLAASFPNSQESTIIVQVQGKPTVAIPLPDRTEDKVYLIGLTCCPIDRLEVSWMTPLEAYLARGELPADHIAARLLKEKAKRYSMVGSKLYRRSSTGAMLVCVTPAQATLVLEEIHKGVCGNHPGPRSLALRAKRAGYYWPTLMKDAVEYVR</sequence>
<evidence type="ECO:0000313" key="2">
    <source>
        <dbReference type="EMBL" id="EPS61746.1"/>
    </source>
</evidence>
<organism evidence="2 3">
    <name type="scientific">Genlisea aurea</name>
    <dbReference type="NCBI Taxonomy" id="192259"/>
    <lineage>
        <taxon>Eukaryota</taxon>
        <taxon>Viridiplantae</taxon>
        <taxon>Streptophyta</taxon>
        <taxon>Embryophyta</taxon>
        <taxon>Tracheophyta</taxon>
        <taxon>Spermatophyta</taxon>
        <taxon>Magnoliopsida</taxon>
        <taxon>eudicotyledons</taxon>
        <taxon>Gunneridae</taxon>
        <taxon>Pentapetalae</taxon>
        <taxon>asterids</taxon>
        <taxon>lamiids</taxon>
        <taxon>Lamiales</taxon>
        <taxon>Lentibulariaceae</taxon>
        <taxon>Genlisea</taxon>
    </lineage>
</organism>
<feature type="non-terminal residue" evidence="2">
    <location>
        <position position="270"/>
    </location>
</feature>
<accession>S8CBJ6</accession>
<comment type="caution">
    <text evidence="2">The sequence shown here is derived from an EMBL/GenBank/DDBJ whole genome shotgun (WGS) entry which is preliminary data.</text>
</comment>
<dbReference type="GO" id="GO:0004523">
    <property type="term" value="F:RNA-DNA hybrid ribonuclease activity"/>
    <property type="evidence" value="ECO:0007669"/>
    <property type="project" value="InterPro"/>
</dbReference>
<dbReference type="EMBL" id="AUSU01006617">
    <property type="protein sequence ID" value="EPS61746.1"/>
    <property type="molecule type" value="Genomic_DNA"/>
</dbReference>
<dbReference type="Gene3D" id="1.10.340.70">
    <property type="match status" value="1"/>
</dbReference>
<dbReference type="SUPFAM" id="SSF53098">
    <property type="entry name" value="Ribonuclease H-like"/>
    <property type="match status" value="1"/>
</dbReference>
<dbReference type="Gene3D" id="3.30.420.10">
    <property type="entry name" value="Ribonuclease H-like superfamily/Ribonuclease H"/>
    <property type="match status" value="1"/>
</dbReference>
<proteinExistence type="predicted"/>
<dbReference type="OrthoDB" id="912714at2759"/>
<dbReference type="PANTHER" id="PTHR48475:SF2">
    <property type="entry name" value="RIBONUCLEASE H"/>
    <property type="match status" value="1"/>
</dbReference>
<dbReference type="Pfam" id="PF13456">
    <property type="entry name" value="RVT_3"/>
    <property type="match status" value="1"/>
</dbReference>
<dbReference type="PANTHER" id="PTHR48475">
    <property type="entry name" value="RIBONUCLEASE H"/>
    <property type="match status" value="1"/>
</dbReference>
<gene>
    <name evidence="2" type="ORF">M569_13048</name>
</gene>